<reference evidence="1 2" key="1">
    <citation type="submission" date="2015-02" db="EMBL/GenBank/DDBJ databases">
        <title>Nostoc linckia genome annotation.</title>
        <authorList>
            <person name="Zhou Z."/>
        </authorList>
    </citation>
    <scope>NUCLEOTIDE SEQUENCE [LARGE SCALE GENOMIC DNA]</scope>
    <source>
        <strain evidence="2">z8</strain>
    </source>
</reference>
<proteinExistence type="predicted"/>
<dbReference type="Proteomes" id="UP000222310">
    <property type="component" value="Unassembled WGS sequence"/>
</dbReference>
<evidence type="ECO:0000313" key="1">
    <source>
        <dbReference type="EMBL" id="PHK07205.1"/>
    </source>
</evidence>
<dbReference type="EMBL" id="LAHD01000002">
    <property type="protein sequence ID" value="PHK07205.1"/>
    <property type="molecule type" value="Genomic_DNA"/>
</dbReference>
<name>A0A9Q5ZGM7_NOSLI</name>
<protein>
    <submittedName>
        <fullName evidence="1">Uncharacterized protein</fullName>
    </submittedName>
</protein>
<comment type="caution">
    <text evidence="1">The sequence shown here is derived from an EMBL/GenBank/DDBJ whole genome shotgun (WGS) entry which is preliminary data.</text>
</comment>
<dbReference type="RefSeq" id="WP_099065939.1">
    <property type="nucleotide sequence ID" value="NZ_LAHD01000002.1"/>
</dbReference>
<dbReference type="AlphaFoldDB" id="A0A9Q5ZGM7"/>
<accession>A0A9Q5ZGM7</accession>
<dbReference type="GeneID" id="57092128"/>
<gene>
    <name evidence="1" type="ORF">VF08_00940</name>
</gene>
<sequence>MNDKIVKAALIAYLQTDLTDEERNEVITELESRQETSKVFWSDFLSQDEDLAYHYSDVLDHQGSGFYESLPEF</sequence>
<evidence type="ECO:0000313" key="2">
    <source>
        <dbReference type="Proteomes" id="UP000222310"/>
    </source>
</evidence>
<organism evidence="1 2">
    <name type="scientific">Nostoc linckia z8</name>
    <dbReference type="NCBI Taxonomy" id="1628746"/>
    <lineage>
        <taxon>Bacteria</taxon>
        <taxon>Bacillati</taxon>
        <taxon>Cyanobacteriota</taxon>
        <taxon>Cyanophyceae</taxon>
        <taxon>Nostocales</taxon>
        <taxon>Nostocaceae</taxon>
        <taxon>Nostoc</taxon>
    </lineage>
</organism>